<accession>A0A7N0RHN8</accession>
<name>A0A7N0RHN8_KALFE</name>
<dbReference type="AlphaFoldDB" id="A0A7N0RHN8"/>
<keyword evidence="3" id="KW-0677">Repeat</keyword>
<dbReference type="Proteomes" id="UP000594263">
    <property type="component" value="Unplaced"/>
</dbReference>
<dbReference type="EnsemblPlants" id="Kaladp0011s0564.1.v1.1">
    <property type="protein sequence ID" value="Kaladp0011s0564.1.v1.1.CDS.1"/>
    <property type="gene ID" value="Kaladp0011s0564.v1.1"/>
</dbReference>
<evidence type="ECO:0000256" key="6">
    <source>
        <dbReference type="ARBA" id="ARBA00023015"/>
    </source>
</evidence>
<protein>
    <recommendedName>
        <fullName evidence="11">C2H2-type domain-containing protein</fullName>
    </recommendedName>
</protein>
<dbReference type="PROSITE" id="PS50157">
    <property type="entry name" value="ZINC_FINGER_C2H2_2"/>
    <property type="match status" value="2"/>
</dbReference>
<feature type="domain" description="C2H2-type" evidence="11">
    <location>
        <begin position="127"/>
        <end position="154"/>
    </location>
</feature>
<organism evidence="12 13">
    <name type="scientific">Kalanchoe fedtschenkoi</name>
    <name type="common">Lavender scallops</name>
    <name type="synonym">South American air plant</name>
    <dbReference type="NCBI Taxonomy" id="63787"/>
    <lineage>
        <taxon>Eukaryota</taxon>
        <taxon>Viridiplantae</taxon>
        <taxon>Streptophyta</taxon>
        <taxon>Embryophyta</taxon>
        <taxon>Tracheophyta</taxon>
        <taxon>Spermatophyta</taxon>
        <taxon>Magnoliopsida</taxon>
        <taxon>eudicotyledons</taxon>
        <taxon>Gunneridae</taxon>
        <taxon>Pentapetalae</taxon>
        <taxon>Saxifragales</taxon>
        <taxon>Crassulaceae</taxon>
        <taxon>Kalanchoe</taxon>
    </lineage>
</organism>
<comment type="subcellular location">
    <subcellularLocation>
        <location evidence="1">Nucleus</location>
    </subcellularLocation>
</comment>
<dbReference type="PANTHER" id="PTHR26374">
    <property type="entry name" value="ZINC FINGER PROTEIN ZAT5"/>
    <property type="match status" value="1"/>
</dbReference>
<dbReference type="Gene3D" id="3.30.160.60">
    <property type="entry name" value="Classic Zinc Finger"/>
    <property type="match status" value="1"/>
</dbReference>
<dbReference type="GO" id="GO:0005634">
    <property type="term" value="C:nucleus"/>
    <property type="evidence" value="ECO:0007669"/>
    <property type="project" value="UniProtKB-SubCell"/>
</dbReference>
<dbReference type="InterPro" id="IPR013087">
    <property type="entry name" value="Znf_C2H2_type"/>
</dbReference>
<keyword evidence="5" id="KW-0862">Zinc</keyword>
<evidence type="ECO:0000313" key="13">
    <source>
        <dbReference type="Proteomes" id="UP000594263"/>
    </source>
</evidence>
<dbReference type="PROSITE" id="PS00028">
    <property type="entry name" value="ZINC_FINGER_C2H2_1"/>
    <property type="match status" value="2"/>
</dbReference>
<evidence type="ECO:0000259" key="11">
    <source>
        <dbReference type="PROSITE" id="PS50157"/>
    </source>
</evidence>
<dbReference type="SMART" id="SM00355">
    <property type="entry name" value="ZnF_C2H2"/>
    <property type="match status" value="2"/>
</dbReference>
<evidence type="ECO:0000256" key="3">
    <source>
        <dbReference type="ARBA" id="ARBA00022737"/>
    </source>
</evidence>
<dbReference type="PANTHER" id="PTHR26374:SF456">
    <property type="entry name" value="ZINC FINGER PROTEIN ZAT5-LIKE"/>
    <property type="match status" value="1"/>
</dbReference>
<keyword evidence="13" id="KW-1185">Reference proteome</keyword>
<keyword evidence="8" id="KW-0539">Nucleus</keyword>
<feature type="compositionally biased region" description="Basic residues" evidence="10">
    <location>
        <begin position="16"/>
        <end position="26"/>
    </location>
</feature>
<evidence type="ECO:0000256" key="10">
    <source>
        <dbReference type="SAM" id="MobiDB-lite"/>
    </source>
</evidence>
<keyword evidence="6" id="KW-0805">Transcription regulation</keyword>
<dbReference type="Gramene" id="Kaladp0011s0564.1.v1.1">
    <property type="protein sequence ID" value="Kaladp0011s0564.1.v1.1.CDS.1"/>
    <property type="gene ID" value="Kaladp0011s0564.v1.1"/>
</dbReference>
<keyword evidence="7" id="KW-0804">Transcription</keyword>
<dbReference type="Pfam" id="PF13912">
    <property type="entry name" value="zf-C2H2_6"/>
    <property type="match status" value="2"/>
</dbReference>
<evidence type="ECO:0000256" key="5">
    <source>
        <dbReference type="ARBA" id="ARBA00022833"/>
    </source>
</evidence>
<proteinExistence type="predicted"/>
<evidence type="ECO:0000313" key="12">
    <source>
        <dbReference type="EnsemblPlants" id="Kaladp0011s0564.1.v1.1.CDS.1"/>
    </source>
</evidence>
<feature type="domain" description="C2H2-type" evidence="11">
    <location>
        <begin position="193"/>
        <end position="215"/>
    </location>
</feature>
<dbReference type="GO" id="GO:0008270">
    <property type="term" value="F:zinc ion binding"/>
    <property type="evidence" value="ECO:0007669"/>
    <property type="project" value="UniProtKB-KW"/>
</dbReference>
<dbReference type="OMA" id="IVLKCHE"/>
<evidence type="ECO:0000256" key="9">
    <source>
        <dbReference type="PROSITE-ProRule" id="PRU00042"/>
    </source>
</evidence>
<reference evidence="12" key="1">
    <citation type="submission" date="2021-01" db="UniProtKB">
        <authorList>
            <consortium name="EnsemblPlants"/>
        </authorList>
    </citation>
    <scope>IDENTIFICATION</scope>
</reference>
<evidence type="ECO:0000256" key="8">
    <source>
        <dbReference type="ARBA" id="ARBA00023242"/>
    </source>
</evidence>
<feature type="compositionally biased region" description="Polar residues" evidence="10">
    <location>
        <begin position="49"/>
        <end position="58"/>
    </location>
</feature>
<keyword evidence="2" id="KW-0479">Metal-binding</keyword>
<evidence type="ECO:0000256" key="4">
    <source>
        <dbReference type="ARBA" id="ARBA00022771"/>
    </source>
</evidence>
<feature type="region of interest" description="Disordered" evidence="10">
    <location>
        <begin position="1"/>
        <end position="73"/>
    </location>
</feature>
<dbReference type="SUPFAM" id="SSF57667">
    <property type="entry name" value="beta-beta-alpha zinc fingers"/>
    <property type="match status" value="1"/>
</dbReference>
<dbReference type="InterPro" id="IPR036236">
    <property type="entry name" value="Znf_C2H2_sf"/>
</dbReference>
<evidence type="ECO:0000256" key="2">
    <source>
        <dbReference type="ARBA" id="ARBA00022723"/>
    </source>
</evidence>
<sequence length="315" mass="33892">MDRGEISSGLVQNSIMKRKRSKRQRPLGRGGNSSSSEDGMGDGRPDIVLTTSSSSSEDQLMMMMGGSSSEEEEEDREVAKCLILLAQGHCQTHVNSHRIGMGMMSSSRTRKPWLENKKRVDGGGGVYECKTCSRSFHSFQALGGHRASHKKLKITTDDETPIVLPQKPALKSSGTGVPPFADLQLGIRKIRVHECVICGAEFASGQALGGHMRRHRVTIVVHSPLETATKAAAAAADGITLSLLTSPAHVETEEATSRSNNNEFQCLDLNLPATSSSEDDMGVDKFSFGSKQQKQLKDSGLALSSPAPALVDCHF</sequence>
<evidence type="ECO:0000256" key="1">
    <source>
        <dbReference type="ARBA" id="ARBA00004123"/>
    </source>
</evidence>
<evidence type="ECO:0000256" key="7">
    <source>
        <dbReference type="ARBA" id="ARBA00023163"/>
    </source>
</evidence>
<keyword evidence="4 9" id="KW-0863">Zinc-finger</keyword>